<comment type="caution">
    <text evidence="2">The sequence shown here is derived from an EMBL/GenBank/DDBJ whole genome shotgun (WGS) entry which is preliminary data.</text>
</comment>
<proteinExistence type="predicted"/>
<feature type="signal peptide" evidence="1">
    <location>
        <begin position="1"/>
        <end position="20"/>
    </location>
</feature>
<feature type="chain" id="PRO_5034519977" evidence="1">
    <location>
        <begin position="21"/>
        <end position="219"/>
    </location>
</feature>
<dbReference type="EMBL" id="CAJPDR010000053">
    <property type="protein sequence ID" value="CAF9912135.1"/>
    <property type="molecule type" value="Genomic_DNA"/>
</dbReference>
<evidence type="ECO:0000313" key="3">
    <source>
        <dbReference type="Proteomes" id="UP000664203"/>
    </source>
</evidence>
<accession>A0A8H3EUZ6</accession>
<organism evidence="2 3">
    <name type="scientific">Alectoria fallacina</name>
    <dbReference type="NCBI Taxonomy" id="1903189"/>
    <lineage>
        <taxon>Eukaryota</taxon>
        <taxon>Fungi</taxon>
        <taxon>Dikarya</taxon>
        <taxon>Ascomycota</taxon>
        <taxon>Pezizomycotina</taxon>
        <taxon>Lecanoromycetes</taxon>
        <taxon>OSLEUM clade</taxon>
        <taxon>Lecanoromycetidae</taxon>
        <taxon>Lecanorales</taxon>
        <taxon>Lecanorineae</taxon>
        <taxon>Parmeliaceae</taxon>
        <taxon>Alectoria</taxon>
    </lineage>
</organism>
<keyword evidence="1" id="KW-0732">Signal</keyword>
<dbReference type="Proteomes" id="UP000664203">
    <property type="component" value="Unassembled WGS sequence"/>
</dbReference>
<dbReference type="AlphaFoldDB" id="A0A8H3EUZ6"/>
<keyword evidence="3" id="KW-1185">Reference proteome</keyword>
<evidence type="ECO:0000313" key="2">
    <source>
        <dbReference type="EMBL" id="CAF9912135.1"/>
    </source>
</evidence>
<dbReference type="OrthoDB" id="5430474at2759"/>
<name>A0A8H3EUZ6_9LECA</name>
<sequence length="219" mass="22135">MSPILSLLVGLTAIIPQAFSISIPADPAVGLTKIISVDTPGDNPLPPSPPGWYHIPGTSLSIGLLLPYGATLHSQTDALHCLLAAQTSIANTIAAQGDGPIPGPRWQFAGYNVQLVASSPFRNLGTYSRLSSGLTGLLHLITAAGGPGARRLRWVLSDDVQGVVMNGAIGPDVDAGVGPVQAGATAVSSMSNGTVASTAATATATQSVGIVGYEELFST</sequence>
<gene>
    <name evidence="2" type="ORF">ALECFALPRED_007882</name>
</gene>
<protein>
    <submittedName>
        <fullName evidence="2">Uncharacterized protein</fullName>
    </submittedName>
</protein>
<evidence type="ECO:0000256" key="1">
    <source>
        <dbReference type="SAM" id="SignalP"/>
    </source>
</evidence>
<reference evidence="2" key="1">
    <citation type="submission" date="2021-03" db="EMBL/GenBank/DDBJ databases">
        <authorList>
            <person name="Tagirdzhanova G."/>
        </authorList>
    </citation>
    <scope>NUCLEOTIDE SEQUENCE</scope>
</reference>